<dbReference type="VEuPathDB" id="FungiDB:ASPNIDRAFT2_1119398"/>
<accession>A0A124BYH2</accession>
<dbReference type="AlphaFoldDB" id="A0A124BYH2"/>
<protein>
    <submittedName>
        <fullName evidence="1">Similar to An12g09920</fullName>
    </submittedName>
</protein>
<reference evidence="2" key="1">
    <citation type="journal article" date="2016" name="Genome Announc.">
        <title>Draft genome sequence of Aspergillus niger strain An76.</title>
        <authorList>
            <person name="Gong W."/>
            <person name="Cheng Z."/>
            <person name="Zhang H."/>
            <person name="Liu L."/>
            <person name="Gao P."/>
            <person name="Wang L."/>
        </authorList>
    </citation>
    <scope>NUCLEOTIDE SEQUENCE [LARGE SCALE GENOMIC DNA]</scope>
    <source>
        <strain evidence="2">An76</strain>
    </source>
</reference>
<dbReference type="VEuPathDB" id="FungiDB:ATCC64974_34010"/>
<dbReference type="OrthoDB" id="4500473at2759"/>
<dbReference type="VEuPathDB" id="FungiDB:M747DRAFT_277655"/>
<evidence type="ECO:0000313" key="2">
    <source>
        <dbReference type="Proteomes" id="UP000068243"/>
    </source>
</evidence>
<dbReference type="OMA" id="YVLAPRW"/>
<sequence length="283" mass="31690">MHQRTYTYVLAPRWDFRPDGPIALGNIIVDPFRPHRVLTRPDPDIPTAPIETVVETDWSLHHQRENGVKSSIWTHFLNAMGVDLGFEGSRSLDADYTVDSLTTSYFRDEPSHEEIIRRTQDGKIRDLMRLDSVFSKPVYMITGVKIAKGFRQSESRSSSKEANAGAKAGTSGTVIGDVTVGTDNKIYSKESDKHQGKTENDIVFAFQLMKIVPKGWKHKSFDVEDFYPKAALLLGDEEEETETELDVSYATAADFADSDLDIQFNMTELNDSQGAFKCVSAVA</sequence>
<dbReference type="EMBL" id="BCMY01000017">
    <property type="protein sequence ID" value="GAQ45563.1"/>
    <property type="molecule type" value="Genomic_DNA"/>
</dbReference>
<proteinExistence type="predicted"/>
<dbReference type="VEuPathDB" id="FungiDB:An12g09920"/>
<evidence type="ECO:0000313" key="1">
    <source>
        <dbReference type="EMBL" id="GAQ45563.1"/>
    </source>
</evidence>
<gene>
    <name evidence="1" type="ORF">ABL_08224</name>
</gene>
<organism evidence="1 2">
    <name type="scientific">Aspergillus niger</name>
    <dbReference type="NCBI Taxonomy" id="5061"/>
    <lineage>
        <taxon>Eukaryota</taxon>
        <taxon>Fungi</taxon>
        <taxon>Dikarya</taxon>
        <taxon>Ascomycota</taxon>
        <taxon>Pezizomycotina</taxon>
        <taxon>Eurotiomycetes</taxon>
        <taxon>Eurotiomycetidae</taxon>
        <taxon>Eurotiales</taxon>
        <taxon>Aspergillaceae</taxon>
        <taxon>Aspergillus</taxon>
        <taxon>Aspergillus subgen. Circumdati</taxon>
    </lineage>
</organism>
<dbReference type="Proteomes" id="UP000068243">
    <property type="component" value="Unassembled WGS sequence"/>
</dbReference>
<name>A0A124BYH2_ASPNG</name>
<comment type="caution">
    <text evidence="1">The sequence shown here is derived from an EMBL/GenBank/DDBJ whole genome shotgun (WGS) entry which is preliminary data.</text>
</comment>